<keyword evidence="3" id="KW-1185">Reference proteome</keyword>
<dbReference type="InterPro" id="IPR053781">
    <property type="entry name" value="F-box_AtFBL13-like"/>
</dbReference>
<dbReference type="CDD" id="cd22160">
    <property type="entry name" value="F-box_AtFBL13-like"/>
    <property type="match status" value="2"/>
</dbReference>
<evidence type="ECO:0000259" key="1">
    <source>
        <dbReference type="SMART" id="SM00256"/>
    </source>
</evidence>
<dbReference type="PANTHER" id="PTHR32212">
    <property type="entry name" value="CYCLIN-LIKE F-BOX"/>
    <property type="match status" value="1"/>
</dbReference>
<dbReference type="EMBL" id="JARYMX010000005">
    <property type="protein sequence ID" value="KAJ9547310.1"/>
    <property type="molecule type" value="Genomic_DNA"/>
</dbReference>
<dbReference type="InterPro" id="IPR036047">
    <property type="entry name" value="F-box-like_dom_sf"/>
</dbReference>
<dbReference type="SUPFAM" id="SSF81383">
    <property type="entry name" value="F-box domain"/>
    <property type="match status" value="2"/>
</dbReference>
<accession>A0AA38WCR5</accession>
<feature type="domain" description="F-box" evidence="1">
    <location>
        <begin position="12"/>
        <end position="52"/>
    </location>
</feature>
<organism evidence="2 3">
    <name type="scientific">Centaurea solstitialis</name>
    <name type="common">yellow star-thistle</name>
    <dbReference type="NCBI Taxonomy" id="347529"/>
    <lineage>
        <taxon>Eukaryota</taxon>
        <taxon>Viridiplantae</taxon>
        <taxon>Streptophyta</taxon>
        <taxon>Embryophyta</taxon>
        <taxon>Tracheophyta</taxon>
        <taxon>Spermatophyta</taxon>
        <taxon>Magnoliopsida</taxon>
        <taxon>eudicotyledons</taxon>
        <taxon>Gunneridae</taxon>
        <taxon>Pentapetalae</taxon>
        <taxon>asterids</taxon>
        <taxon>campanulids</taxon>
        <taxon>Asterales</taxon>
        <taxon>Asteraceae</taxon>
        <taxon>Carduoideae</taxon>
        <taxon>Cardueae</taxon>
        <taxon>Centaureinae</taxon>
        <taxon>Centaurea</taxon>
    </lineage>
</organism>
<evidence type="ECO:0000313" key="3">
    <source>
        <dbReference type="Proteomes" id="UP001172457"/>
    </source>
</evidence>
<dbReference type="AlphaFoldDB" id="A0AA38WCR5"/>
<sequence>MVGGIEDRISNLSDDIIRYILSFLDMKYAIQTTTLSKRWKDIWTTTQHLNLNTETFPTMPQFDKFVNDALSHCNRFPDVCAVDLKFSGAANQVSLKSIVKYAYLHKVRKMRMMCSRYMVHVLEFPQCVFRSDTLKHLTLGTMSNGIRPSATRLPKSSAWDFPVLETLNLSNLRLDHYERESFDLFSKCVKLKDLTLHGCSMFCFGNFNVCAPLLCNLTITCPVYFPEVFNLVAPRLKTLTTAVNATAFCDDFLQLSRAGLDSLEKVNLSMSAHTCNKKTFVPELLELFQKLRSAKFLILDKGIIEVLSSCQDELLHEPCPFNNLKSLKQKNGKTTIMPTQLRNYFLPSATFIMDLPQKVSRQEIDKGIMAKKMEEEKQQEENSVGGKVISTSHLKVQVLKPRVWYSTNQQALEEIEYEPMVRGREDRISNLSDDIILCILSFLDMKYVIQTTILSKRWKDIWTTTQHLNLNTEMFPTMPQFDKFVDNAISHRNNCTDVCAVELKFSGAANRVSLKSIVKHAYLHKVRQMSIMWLGKTVDVLEFPQCVFRSDTLKHLTLASMSHRKHRKAHCVPKPSAWDFPVLETLNLSNLRLSDVGDENFNLFSKCVKLKDLTIHGCSIHVCRIHGCSIHGCSLSGNFIICAPLLRNLTITCPVYFPKVFNLIAPRLENLTTQVNATTNCEVFLQLSRARLDSLEKVNLSMSMHRYNKKRFLPQLLDLFQKLRNAKFLILDKGIIEVLSSCQDQLLHEPCPFNNLKSLKQKNGKTSMPAQVRNYFLPHAMDLPFYPAQVRNYFLPHAMDLPQKGSRQQVDKGIMAKKMEEEKQEEENRVLEAKLSTLHI</sequence>
<feature type="domain" description="F-box" evidence="1">
    <location>
        <begin position="431"/>
        <end position="471"/>
    </location>
</feature>
<comment type="caution">
    <text evidence="2">The sequence shown here is derived from an EMBL/GenBank/DDBJ whole genome shotgun (WGS) entry which is preliminary data.</text>
</comment>
<dbReference type="Pfam" id="PF00646">
    <property type="entry name" value="F-box"/>
    <property type="match status" value="2"/>
</dbReference>
<name>A0AA38WCR5_9ASTR</name>
<dbReference type="InterPro" id="IPR001810">
    <property type="entry name" value="F-box_dom"/>
</dbReference>
<dbReference type="SMART" id="SM00256">
    <property type="entry name" value="FBOX"/>
    <property type="match status" value="2"/>
</dbReference>
<dbReference type="Gene3D" id="3.80.10.10">
    <property type="entry name" value="Ribonuclease Inhibitor"/>
    <property type="match status" value="2"/>
</dbReference>
<gene>
    <name evidence="2" type="ORF">OSB04_019853</name>
</gene>
<dbReference type="Gene3D" id="1.20.1280.50">
    <property type="match status" value="1"/>
</dbReference>
<reference evidence="2" key="1">
    <citation type="submission" date="2023-03" db="EMBL/GenBank/DDBJ databases">
        <title>Chromosome-scale reference genome and RAD-based genetic map of yellow starthistle (Centaurea solstitialis) reveal putative structural variation and QTLs associated with invader traits.</title>
        <authorList>
            <person name="Reatini B."/>
            <person name="Cang F.A."/>
            <person name="Jiang Q."/>
            <person name="Mckibben M.T.W."/>
            <person name="Barker M.S."/>
            <person name="Rieseberg L.H."/>
            <person name="Dlugosch K.M."/>
        </authorList>
    </citation>
    <scope>NUCLEOTIDE SEQUENCE</scope>
    <source>
        <strain evidence="2">CAN-66</strain>
        <tissue evidence="2">Leaf</tissue>
    </source>
</reference>
<proteinExistence type="predicted"/>
<dbReference type="InterPro" id="IPR032675">
    <property type="entry name" value="LRR_dom_sf"/>
</dbReference>
<dbReference type="Proteomes" id="UP001172457">
    <property type="component" value="Chromosome 5"/>
</dbReference>
<dbReference type="SUPFAM" id="SSF52047">
    <property type="entry name" value="RNI-like"/>
    <property type="match status" value="2"/>
</dbReference>
<dbReference type="PANTHER" id="PTHR32212:SF461">
    <property type="entry name" value="F-BOX DOMAIN-CONTAINING PROTEIN"/>
    <property type="match status" value="1"/>
</dbReference>
<protein>
    <recommendedName>
        <fullName evidence="1">F-box domain-containing protein</fullName>
    </recommendedName>
</protein>
<evidence type="ECO:0000313" key="2">
    <source>
        <dbReference type="EMBL" id="KAJ9547310.1"/>
    </source>
</evidence>